<sequence>MSHHRTFEILTAEPVPSRRKPRHRSEDEKARLVAEAFSPGGNVSAVARSEGLDPSQLCKRKQHRNWPSR</sequence>
<reference evidence="3" key="1">
    <citation type="journal article" date="2019" name="Int. J. Syst. Evol. Microbiol.">
        <title>The Global Catalogue of Microorganisms (GCM) 10K type strain sequencing project: providing services to taxonomists for standard genome sequencing and annotation.</title>
        <authorList>
            <consortium name="The Broad Institute Genomics Platform"/>
            <consortium name="The Broad Institute Genome Sequencing Center for Infectious Disease"/>
            <person name="Wu L."/>
            <person name="Ma J."/>
        </authorList>
    </citation>
    <scope>NUCLEOTIDE SEQUENCE [LARGE SCALE GENOMIC DNA]</scope>
    <source>
        <strain evidence="3">ICMP 19515</strain>
    </source>
</reference>
<evidence type="ECO:0000313" key="2">
    <source>
        <dbReference type="EMBL" id="MFC3320664.1"/>
    </source>
</evidence>
<keyword evidence="3" id="KW-1185">Reference proteome</keyword>
<feature type="compositionally biased region" description="Basic residues" evidence="1">
    <location>
        <begin position="58"/>
        <end position="69"/>
    </location>
</feature>
<feature type="region of interest" description="Disordered" evidence="1">
    <location>
        <begin position="1"/>
        <end position="28"/>
    </location>
</feature>
<comment type="caution">
    <text evidence="2">The sequence shown here is derived from an EMBL/GenBank/DDBJ whole genome shotgun (WGS) entry which is preliminary data.</text>
</comment>
<organism evidence="2 3">
    <name type="scientific">Mesorhizobium cantuariense</name>
    <dbReference type="NCBI Taxonomy" id="1300275"/>
    <lineage>
        <taxon>Bacteria</taxon>
        <taxon>Pseudomonadati</taxon>
        <taxon>Pseudomonadota</taxon>
        <taxon>Alphaproteobacteria</taxon>
        <taxon>Hyphomicrobiales</taxon>
        <taxon>Phyllobacteriaceae</taxon>
        <taxon>Mesorhizobium</taxon>
    </lineage>
</organism>
<dbReference type="SUPFAM" id="SSF48295">
    <property type="entry name" value="TrpR-like"/>
    <property type="match status" value="1"/>
</dbReference>
<dbReference type="Pfam" id="PF01527">
    <property type="entry name" value="HTH_Tnp_1"/>
    <property type="match status" value="1"/>
</dbReference>
<feature type="region of interest" description="Disordered" evidence="1">
    <location>
        <begin position="42"/>
        <end position="69"/>
    </location>
</feature>
<proteinExistence type="predicted"/>
<dbReference type="InterPro" id="IPR002514">
    <property type="entry name" value="Transposase_8"/>
</dbReference>
<dbReference type="RefSeq" id="WP_378987521.1">
    <property type="nucleotide sequence ID" value="NZ_JBHRVD010000001.1"/>
</dbReference>
<gene>
    <name evidence="2" type="ORF">ACFOJ9_02280</name>
</gene>
<dbReference type="EMBL" id="JBHRVD010000001">
    <property type="protein sequence ID" value="MFC3320664.1"/>
    <property type="molecule type" value="Genomic_DNA"/>
</dbReference>
<evidence type="ECO:0000256" key="1">
    <source>
        <dbReference type="SAM" id="MobiDB-lite"/>
    </source>
</evidence>
<evidence type="ECO:0000313" key="3">
    <source>
        <dbReference type="Proteomes" id="UP001595648"/>
    </source>
</evidence>
<dbReference type="Proteomes" id="UP001595648">
    <property type="component" value="Unassembled WGS sequence"/>
</dbReference>
<accession>A0ABV7MH57</accession>
<dbReference type="InterPro" id="IPR010921">
    <property type="entry name" value="Trp_repressor/repl_initiator"/>
</dbReference>
<protein>
    <submittedName>
        <fullName evidence="2">Transposase</fullName>
    </submittedName>
</protein>
<name>A0ABV7MH57_9HYPH</name>